<evidence type="ECO:0000259" key="7">
    <source>
        <dbReference type="PROSITE" id="PS51666"/>
    </source>
</evidence>
<feature type="compositionally biased region" description="Pro residues" evidence="5">
    <location>
        <begin position="132"/>
        <end position="143"/>
    </location>
</feature>
<evidence type="ECO:0000256" key="4">
    <source>
        <dbReference type="ARBA" id="ARBA00023242"/>
    </source>
</evidence>
<feature type="compositionally biased region" description="Basic residues" evidence="5">
    <location>
        <begin position="411"/>
        <end position="424"/>
    </location>
</feature>
<feature type="domain" description="QLQ" evidence="7">
    <location>
        <begin position="43"/>
        <end position="78"/>
    </location>
</feature>
<dbReference type="SMART" id="SM00592">
    <property type="entry name" value="BRK"/>
    <property type="match status" value="1"/>
</dbReference>
<keyword evidence="9" id="KW-1185">Reference proteome</keyword>
<dbReference type="PROSITE" id="PS51666">
    <property type="entry name" value="QLQ"/>
    <property type="match status" value="1"/>
</dbReference>
<dbReference type="SMART" id="SM00573">
    <property type="entry name" value="HSA"/>
    <property type="match status" value="1"/>
</dbReference>
<dbReference type="AlphaFoldDB" id="A0A2G8K694"/>
<evidence type="ECO:0000256" key="3">
    <source>
        <dbReference type="ARBA" id="ARBA00023163"/>
    </source>
</evidence>
<proteinExistence type="predicted"/>
<dbReference type="EMBL" id="MRZV01000846">
    <property type="protein sequence ID" value="PIK43492.1"/>
    <property type="molecule type" value="Genomic_DNA"/>
</dbReference>
<dbReference type="Pfam" id="PF08880">
    <property type="entry name" value="QLQ"/>
    <property type="match status" value="1"/>
</dbReference>
<feature type="compositionally biased region" description="Polar residues" evidence="5">
    <location>
        <begin position="154"/>
        <end position="174"/>
    </location>
</feature>
<dbReference type="InterPro" id="IPR014012">
    <property type="entry name" value="HSA_dom"/>
</dbReference>
<dbReference type="InterPro" id="IPR014978">
    <property type="entry name" value="Gln-Leu-Gln_QLQ"/>
</dbReference>
<evidence type="ECO:0000313" key="9">
    <source>
        <dbReference type="Proteomes" id="UP000230750"/>
    </source>
</evidence>
<sequence length="483" mass="54337">MDAPPTGGSASSSSGGTQPQMNQVPPGASSSPGPNPSQRQQPPFAHGQLQQLKAQILVYKLLARNQPLPDNWRQAIQSRPVWGPGGAPFPKTMGMPNQAPSGPPGPPASGGGPTQWPPSSQSPSQNSNIVPHPQPSPQHPPFPQQKGAQPVKAPTSTAVPQPSPQYQKTQSNIPTVMMLQPKQNKLVPVEKPEGIDPITALNERENRIASRIAYRIQELQSLPGSLPQDLKVKATIELKALRLLNVQKQLRQEIVSSMRSDTTLETALNSKAYKRSKKQTLRDARITEKLERQQKMEQEKKKKQKHQEYLSRVLAHAKEFKEYHRSMQMKISRCNKAIMVYHQNTEREQKKESERMEKERMRRLMAEDEEGYRKLIDEKKDKRLAFLLGQTDQYIASLSELVKEHQMQVLKKKQERKKKKKKKPSLPESLREALQDESSQLSDMPVKVISTQTGQLLSGEDAPRASQLEAWLEMHPGYQVAPE</sequence>
<keyword evidence="3" id="KW-0804">Transcription</keyword>
<comment type="subcellular location">
    <subcellularLocation>
        <location evidence="1">Nucleus</location>
    </subcellularLocation>
</comment>
<dbReference type="Proteomes" id="UP000230750">
    <property type="component" value="Unassembled WGS sequence"/>
</dbReference>
<evidence type="ECO:0000256" key="5">
    <source>
        <dbReference type="SAM" id="MobiDB-lite"/>
    </source>
</evidence>
<dbReference type="OrthoDB" id="6017at2759"/>
<organism evidence="8 9">
    <name type="scientific">Stichopus japonicus</name>
    <name type="common">Sea cucumber</name>
    <dbReference type="NCBI Taxonomy" id="307972"/>
    <lineage>
        <taxon>Eukaryota</taxon>
        <taxon>Metazoa</taxon>
        <taxon>Echinodermata</taxon>
        <taxon>Eleutherozoa</taxon>
        <taxon>Echinozoa</taxon>
        <taxon>Holothuroidea</taxon>
        <taxon>Aspidochirotacea</taxon>
        <taxon>Aspidochirotida</taxon>
        <taxon>Stichopodidae</taxon>
        <taxon>Apostichopus</taxon>
    </lineage>
</organism>
<dbReference type="GO" id="GO:0005634">
    <property type="term" value="C:nucleus"/>
    <property type="evidence" value="ECO:0007669"/>
    <property type="project" value="UniProtKB-SubCell"/>
</dbReference>
<gene>
    <name evidence="8" type="ORF">BSL78_19651</name>
</gene>
<feature type="compositionally biased region" description="Low complexity" evidence="5">
    <location>
        <begin position="1"/>
        <end position="17"/>
    </location>
</feature>
<feature type="domain" description="HSA" evidence="6">
    <location>
        <begin position="294"/>
        <end position="366"/>
    </location>
</feature>
<dbReference type="Gene3D" id="1.20.5.170">
    <property type="match status" value="1"/>
</dbReference>
<evidence type="ECO:0000259" key="6">
    <source>
        <dbReference type="PROSITE" id="PS51204"/>
    </source>
</evidence>
<evidence type="ECO:0000256" key="2">
    <source>
        <dbReference type="ARBA" id="ARBA00023015"/>
    </source>
</evidence>
<dbReference type="PROSITE" id="PS51204">
    <property type="entry name" value="HSA"/>
    <property type="match status" value="1"/>
</dbReference>
<keyword evidence="2" id="KW-0805">Transcription regulation</keyword>
<evidence type="ECO:0000313" key="8">
    <source>
        <dbReference type="EMBL" id="PIK43492.1"/>
    </source>
</evidence>
<dbReference type="Pfam" id="PF07533">
    <property type="entry name" value="BRK"/>
    <property type="match status" value="1"/>
</dbReference>
<dbReference type="GO" id="GO:0006355">
    <property type="term" value="P:regulation of DNA-templated transcription"/>
    <property type="evidence" value="ECO:0007669"/>
    <property type="project" value="InterPro"/>
</dbReference>
<evidence type="ECO:0000256" key="1">
    <source>
        <dbReference type="ARBA" id="ARBA00004123"/>
    </source>
</evidence>
<accession>A0A2G8K694</accession>
<comment type="caution">
    <text evidence="8">The sequence shown here is derived from an EMBL/GenBank/DDBJ whole genome shotgun (WGS) entry which is preliminary data.</text>
</comment>
<protein>
    <submittedName>
        <fullName evidence="8">Putative transcription activator BRG1</fullName>
    </submittedName>
</protein>
<feature type="region of interest" description="Disordered" evidence="5">
    <location>
        <begin position="411"/>
        <end position="447"/>
    </location>
</feature>
<feature type="region of interest" description="Disordered" evidence="5">
    <location>
        <begin position="1"/>
        <end position="49"/>
    </location>
</feature>
<dbReference type="Gene3D" id="3.40.5.120">
    <property type="match status" value="1"/>
</dbReference>
<dbReference type="InterPro" id="IPR006576">
    <property type="entry name" value="BRK_domain"/>
</dbReference>
<keyword evidence="4" id="KW-0539">Nucleus</keyword>
<feature type="compositionally biased region" description="Low complexity" evidence="5">
    <location>
        <begin position="117"/>
        <end position="127"/>
    </location>
</feature>
<dbReference type="Pfam" id="PF07529">
    <property type="entry name" value="HSA"/>
    <property type="match status" value="1"/>
</dbReference>
<name>A0A2G8K694_STIJA</name>
<dbReference type="SUPFAM" id="SSF160481">
    <property type="entry name" value="BRK domain-like"/>
    <property type="match status" value="1"/>
</dbReference>
<reference evidence="8 9" key="1">
    <citation type="journal article" date="2017" name="PLoS Biol.">
        <title>The sea cucumber genome provides insights into morphological evolution and visceral regeneration.</title>
        <authorList>
            <person name="Zhang X."/>
            <person name="Sun L."/>
            <person name="Yuan J."/>
            <person name="Sun Y."/>
            <person name="Gao Y."/>
            <person name="Zhang L."/>
            <person name="Li S."/>
            <person name="Dai H."/>
            <person name="Hamel J.F."/>
            <person name="Liu C."/>
            <person name="Yu Y."/>
            <person name="Liu S."/>
            <person name="Lin W."/>
            <person name="Guo K."/>
            <person name="Jin S."/>
            <person name="Xu P."/>
            <person name="Storey K.B."/>
            <person name="Huan P."/>
            <person name="Zhang T."/>
            <person name="Zhou Y."/>
            <person name="Zhang J."/>
            <person name="Lin C."/>
            <person name="Li X."/>
            <person name="Xing L."/>
            <person name="Huo D."/>
            <person name="Sun M."/>
            <person name="Wang L."/>
            <person name="Mercier A."/>
            <person name="Li F."/>
            <person name="Yang H."/>
            <person name="Xiang J."/>
        </authorList>
    </citation>
    <scope>NUCLEOTIDE SEQUENCE [LARGE SCALE GENOMIC DNA]</scope>
    <source>
        <strain evidence="8">Shaxun</strain>
        <tissue evidence="8">Muscle</tissue>
    </source>
</reference>
<dbReference type="GO" id="GO:0005524">
    <property type="term" value="F:ATP binding"/>
    <property type="evidence" value="ECO:0007669"/>
    <property type="project" value="InterPro"/>
</dbReference>
<dbReference type="InterPro" id="IPR037259">
    <property type="entry name" value="BRK_sf"/>
</dbReference>
<dbReference type="FunFam" id="1.20.5.170:FF:000008">
    <property type="entry name" value="probable global transcription activator SNF2L2 isoform X1"/>
    <property type="match status" value="1"/>
</dbReference>
<dbReference type="STRING" id="307972.A0A2G8K694"/>
<dbReference type="SMART" id="SM00951">
    <property type="entry name" value="QLQ"/>
    <property type="match status" value="1"/>
</dbReference>
<feature type="region of interest" description="Disordered" evidence="5">
    <location>
        <begin position="70"/>
        <end position="174"/>
    </location>
</feature>